<dbReference type="PANTHER" id="PTHR11803">
    <property type="entry name" value="2-IMINOBUTANOATE/2-IMINOPROPANOATE DEAMINASE RIDA"/>
    <property type="match status" value="1"/>
</dbReference>
<evidence type="ECO:0000256" key="1">
    <source>
        <dbReference type="ARBA" id="ARBA00010552"/>
    </source>
</evidence>
<evidence type="ECO:0000313" key="2">
    <source>
        <dbReference type="EMBL" id="KZV98961.1"/>
    </source>
</evidence>
<dbReference type="GO" id="GO:0019239">
    <property type="term" value="F:deaminase activity"/>
    <property type="evidence" value="ECO:0007669"/>
    <property type="project" value="TreeGrafter"/>
</dbReference>
<dbReference type="Proteomes" id="UP000077266">
    <property type="component" value="Unassembled WGS sequence"/>
</dbReference>
<dbReference type="SUPFAM" id="SSF55298">
    <property type="entry name" value="YjgF-like"/>
    <property type="match status" value="1"/>
</dbReference>
<reference evidence="2 3" key="1">
    <citation type="journal article" date="2016" name="Mol. Biol. Evol.">
        <title>Comparative Genomics of Early-Diverging Mushroom-Forming Fungi Provides Insights into the Origins of Lignocellulose Decay Capabilities.</title>
        <authorList>
            <person name="Nagy L.G."/>
            <person name="Riley R."/>
            <person name="Tritt A."/>
            <person name="Adam C."/>
            <person name="Daum C."/>
            <person name="Floudas D."/>
            <person name="Sun H."/>
            <person name="Yadav J.S."/>
            <person name="Pangilinan J."/>
            <person name="Larsson K.H."/>
            <person name="Matsuura K."/>
            <person name="Barry K."/>
            <person name="Labutti K."/>
            <person name="Kuo R."/>
            <person name="Ohm R.A."/>
            <person name="Bhattacharya S.S."/>
            <person name="Shirouzu T."/>
            <person name="Yoshinaga Y."/>
            <person name="Martin F.M."/>
            <person name="Grigoriev I.V."/>
            <person name="Hibbett D.S."/>
        </authorList>
    </citation>
    <scope>NUCLEOTIDE SEQUENCE [LARGE SCALE GENOMIC DNA]</scope>
    <source>
        <strain evidence="2 3">HHB12029</strain>
    </source>
</reference>
<organism evidence="2 3">
    <name type="scientific">Exidia glandulosa HHB12029</name>
    <dbReference type="NCBI Taxonomy" id="1314781"/>
    <lineage>
        <taxon>Eukaryota</taxon>
        <taxon>Fungi</taxon>
        <taxon>Dikarya</taxon>
        <taxon>Basidiomycota</taxon>
        <taxon>Agaricomycotina</taxon>
        <taxon>Agaricomycetes</taxon>
        <taxon>Auriculariales</taxon>
        <taxon>Exidiaceae</taxon>
        <taxon>Exidia</taxon>
    </lineage>
</organism>
<dbReference type="InterPro" id="IPR006175">
    <property type="entry name" value="YjgF/YER057c/UK114"/>
</dbReference>
<evidence type="ECO:0000313" key="3">
    <source>
        <dbReference type="Proteomes" id="UP000077266"/>
    </source>
</evidence>
<dbReference type="NCBIfam" id="TIGR00004">
    <property type="entry name" value="Rid family detoxifying hydrolase"/>
    <property type="match status" value="1"/>
</dbReference>
<dbReference type="InterPro" id="IPR006056">
    <property type="entry name" value="RidA"/>
</dbReference>
<protein>
    <submittedName>
        <fullName evidence="2">YjgF-like protein</fullName>
    </submittedName>
</protein>
<dbReference type="InterPro" id="IPR035959">
    <property type="entry name" value="RutC-like_sf"/>
</dbReference>
<name>A0A165M9R4_EXIGL</name>
<dbReference type="AlphaFoldDB" id="A0A165M9R4"/>
<proteinExistence type="inferred from homology"/>
<dbReference type="CDD" id="cd00448">
    <property type="entry name" value="YjgF_YER057c_UK114_family"/>
    <property type="match status" value="1"/>
</dbReference>
<dbReference type="EMBL" id="KV425913">
    <property type="protein sequence ID" value="KZV98961.1"/>
    <property type="molecule type" value="Genomic_DNA"/>
</dbReference>
<dbReference type="Gene3D" id="3.30.1330.40">
    <property type="entry name" value="RutC-like"/>
    <property type="match status" value="1"/>
</dbReference>
<dbReference type="Pfam" id="PF01042">
    <property type="entry name" value="Ribonuc_L-PSP"/>
    <property type="match status" value="1"/>
</dbReference>
<dbReference type="OrthoDB" id="309640at2759"/>
<dbReference type="PANTHER" id="PTHR11803:SF58">
    <property type="entry name" value="PROTEIN HMF1-RELATED"/>
    <property type="match status" value="1"/>
</dbReference>
<dbReference type="InParanoid" id="A0A165M9R4"/>
<dbReference type="FunFam" id="3.30.1330.40:FF:000001">
    <property type="entry name" value="L-PSP family endoribonuclease"/>
    <property type="match status" value="1"/>
</dbReference>
<comment type="similarity">
    <text evidence="1">Belongs to the RutC family.</text>
</comment>
<keyword evidence="3" id="KW-1185">Reference proteome</keyword>
<gene>
    <name evidence="2" type="ORF">EXIGLDRAFT_831749</name>
</gene>
<dbReference type="GO" id="GO:0005739">
    <property type="term" value="C:mitochondrion"/>
    <property type="evidence" value="ECO:0007669"/>
    <property type="project" value="TreeGrafter"/>
</dbReference>
<accession>A0A165M9R4</accession>
<dbReference type="GO" id="GO:0005829">
    <property type="term" value="C:cytosol"/>
    <property type="evidence" value="ECO:0007669"/>
    <property type="project" value="TreeGrafter"/>
</dbReference>
<dbReference type="STRING" id="1314781.A0A165M9R4"/>
<sequence length="129" mass="13782">MVKKVVRAADGVPPLPVFSQGIVTGNLLYASGCIGCDNDLKLVGDDIKAQTTRALENITKVLKAAGSDLEHIVKVNVYLINLSENFAPMNEAYLKHFEGVTPPARTCVGVAQLPVNALVELELVAEIPQ</sequence>